<evidence type="ECO:0000313" key="4">
    <source>
        <dbReference type="WBParaSite" id="Csp11.Scaffold630.g16836.t1"/>
    </source>
</evidence>
<evidence type="ECO:0000256" key="2">
    <source>
        <dbReference type="SAM" id="Phobius"/>
    </source>
</evidence>
<sequence>MFQANPPIEVLKRPVTWMMFYFHRWIRLTSALMVFIGFFDAYGKYIQGPYDALTGYSMVTQTDQCDYWSDILHISNFKSVDKMCYLPAWHLAVDLQFTLVAPMFLMFFYYSALIGTTIAIIASFVGSALTIYFYLHNDMLHSAFTGNHEYHFIFLLCFTFVFRVDDKLVEIILSKPWNQLAPYMIGMIVGYFLAIYHGSRKIMHPVASSVIWILVTVIGISALLFGNSGTSQLTNALTNVLTRASWCLCLVWIIVSSEMKWAGPIGHFLEHPFWRPFGKLSYCAFIVHHMALYFLFNMEEKAPRYISFWHEYFQYTIPIVVYSYFVAFFLSMFVEVPMIRLDKMILDRCLPASKIKEHEELDDYDDSDIEKDDRENSNDDSERGQSKSRSEERSIEDQNEEKSEEDKPMLLNSPEELLLNDEYY</sequence>
<feature type="compositionally biased region" description="Basic and acidic residues" evidence="1">
    <location>
        <begin position="371"/>
        <end position="408"/>
    </location>
</feature>
<dbReference type="Proteomes" id="UP000095282">
    <property type="component" value="Unplaced"/>
</dbReference>
<feature type="region of interest" description="Disordered" evidence="1">
    <location>
        <begin position="361"/>
        <end position="424"/>
    </location>
</feature>
<dbReference type="PANTHER" id="PTHR11161">
    <property type="entry name" value="O-ACYLTRANSFERASE"/>
    <property type="match status" value="1"/>
</dbReference>
<name>A0A1I7UKD3_9PELO</name>
<feature type="transmembrane region" description="Helical" evidence="2">
    <location>
        <begin position="176"/>
        <end position="194"/>
    </location>
</feature>
<keyword evidence="3" id="KW-1185">Reference proteome</keyword>
<keyword evidence="2" id="KW-1133">Transmembrane helix</keyword>
<feature type="transmembrane region" description="Helical" evidence="2">
    <location>
        <begin position="237"/>
        <end position="255"/>
    </location>
</feature>
<dbReference type="InterPro" id="IPR052728">
    <property type="entry name" value="O2_lipid_transport_reg"/>
</dbReference>
<dbReference type="AlphaFoldDB" id="A0A1I7UKD3"/>
<feature type="compositionally biased region" description="Acidic residues" evidence="1">
    <location>
        <begin position="361"/>
        <end position="370"/>
    </location>
</feature>
<evidence type="ECO:0000313" key="3">
    <source>
        <dbReference type="Proteomes" id="UP000095282"/>
    </source>
</evidence>
<feature type="transmembrane region" description="Helical" evidence="2">
    <location>
        <begin position="20"/>
        <end position="39"/>
    </location>
</feature>
<dbReference type="STRING" id="1561998.A0A1I7UKD3"/>
<keyword evidence="2" id="KW-0812">Transmembrane</keyword>
<accession>A0A1I7UKD3</accession>
<protein>
    <submittedName>
        <fullName evidence="4">Acyl_transf_3 domain-containing protein</fullName>
    </submittedName>
</protein>
<feature type="transmembrane region" description="Helical" evidence="2">
    <location>
        <begin position="276"/>
        <end position="295"/>
    </location>
</feature>
<feature type="transmembrane region" description="Helical" evidence="2">
    <location>
        <begin position="88"/>
        <end position="110"/>
    </location>
</feature>
<feature type="transmembrane region" description="Helical" evidence="2">
    <location>
        <begin position="116"/>
        <end position="135"/>
    </location>
</feature>
<feature type="transmembrane region" description="Helical" evidence="2">
    <location>
        <begin position="315"/>
        <end position="334"/>
    </location>
</feature>
<reference evidence="4" key="1">
    <citation type="submission" date="2016-11" db="UniProtKB">
        <authorList>
            <consortium name="WormBaseParasite"/>
        </authorList>
    </citation>
    <scope>IDENTIFICATION</scope>
</reference>
<feature type="transmembrane region" description="Helical" evidence="2">
    <location>
        <begin position="147"/>
        <end position="164"/>
    </location>
</feature>
<evidence type="ECO:0000256" key="1">
    <source>
        <dbReference type="SAM" id="MobiDB-lite"/>
    </source>
</evidence>
<proteinExistence type="predicted"/>
<keyword evidence="2" id="KW-0472">Membrane</keyword>
<dbReference type="PANTHER" id="PTHR11161:SF8">
    <property type="entry name" value="NOSE RESISTANT-TO-FLUOXETINE PROTEIN N-TERMINAL DOMAIN-CONTAINING PROTEIN"/>
    <property type="match status" value="1"/>
</dbReference>
<organism evidence="3 4">
    <name type="scientific">Caenorhabditis tropicalis</name>
    <dbReference type="NCBI Taxonomy" id="1561998"/>
    <lineage>
        <taxon>Eukaryota</taxon>
        <taxon>Metazoa</taxon>
        <taxon>Ecdysozoa</taxon>
        <taxon>Nematoda</taxon>
        <taxon>Chromadorea</taxon>
        <taxon>Rhabditida</taxon>
        <taxon>Rhabditina</taxon>
        <taxon>Rhabditomorpha</taxon>
        <taxon>Rhabditoidea</taxon>
        <taxon>Rhabditidae</taxon>
        <taxon>Peloderinae</taxon>
        <taxon>Caenorhabditis</taxon>
    </lineage>
</organism>
<feature type="transmembrane region" description="Helical" evidence="2">
    <location>
        <begin position="206"/>
        <end position="225"/>
    </location>
</feature>
<dbReference type="WBParaSite" id="Csp11.Scaffold630.g16836.t1">
    <property type="protein sequence ID" value="Csp11.Scaffold630.g16836.t1"/>
    <property type="gene ID" value="Csp11.Scaffold630.g16836"/>
</dbReference>